<protein>
    <submittedName>
        <fullName evidence="2">Uncharacterized protein</fullName>
    </submittedName>
</protein>
<feature type="compositionally biased region" description="Basic and acidic residues" evidence="1">
    <location>
        <begin position="41"/>
        <end position="54"/>
    </location>
</feature>
<accession>A0A8J7U6U6</accession>
<dbReference type="EMBL" id="JAFREP010000033">
    <property type="protein sequence ID" value="MBO1322304.1"/>
    <property type="molecule type" value="Genomic_DNA"/>
</dbReference>
<keyword evidence="3" id="KW-1185">Reference proteome</keyword>
<evidence type="ECO:0000256" key="1">
    <source>
        <dbReference type="SAM" id="MobiDB-lite"/>
    </source>
</evidence>
<proteinExistence type="predicted"/>
<dbReference type="AlphaFoldDB" id="A0A8J7U6U6"/>
<feature type="region of interest" description="Disordered" evidence="1">
    <location>
        <begin position="1"/>
        <end position="54"/>
    </location>
</feature>
<gene>
    <name evidence="2" type="ORF">J3U88_27775</name>
</gene>
<comment type="caution">
    <text evidence="2">The sequence shown here is derived from an EMBL/GenBank/DDBJ whole genome shotgun (WGS) entry which is preliminary data.</text>
</comment>
<sequence length="99" mass="11238">MSENKKPTRQPQPWPKEHDEVEENTFEGHRNQAQTAGARARGREPKPAPPEQRKKVVALQLDPLEYQRFQELGGAGALRHVLADETLCKQLAVIFKASR</sequence>
<dbReference type="Proteomes" id="UP000664417">
    <property type="component" value="Unassembled WGS sequence"/>
</dbReference>
<dbReference type="RefSeq" id="WP_207862273.1">
    <property type="nucleotide sequence ID" value="NZ_JAFREP010000033.1"/>
</dbReference>
<evidence type="ECO:0000313" key="2">
    <source>
        <dbReference type="EMBL" id="MBO1322304.1"/>
    </source>
</evidence>
<name>A0A8J7U6U6_9BACT</name>
<organism evidence="2 3">
    <name type="scientific">Acanthopleuribacter pedis</name>
    <dbReference type="NCBI Taxonomy" id="442870"/>
    <lineage>
        <taxon>Bacteria</taxon>
        <taxon>Pseudomonadati</taxon>
        <taxon>Acidobacteriota</taxon>
        <taxon>Holophagae</taxon>
        <taxon>Acanthopleuribacterales</taxon>
        <taxon>Acanthopleuribacteraceae</taxon>
        <taxon>Acanthopleuribacter</taxon>
    </lineage>
</organism>
<reference evidence="2" key="1">
    <citation type="submission" date="2021-03" db="EMBL/GenBank/DDBJ databases">
        <authorList>
            <person name="Wang G."/>
        </authorList>
    </citation>
    <scope>NUCLEOTIDE SEQUENCE</scope>
    <source>
        <strain evidence="2">KCTC 12899</strain>
    </source>
</reference>
<evidence type="ECO:0000313" key="3">
    <source>
        <dbReference type="Proteomes" id="UP000664417"/>
    </source>
</evidence>